<sequence length="433" mass="47522">MRPFLLISPGFAPQAAVGVYRWVKIARHLPRHGFRPVVLAATFPDDRRDPALLDALPPEVEVVEDYLSPRLLALRSRRLGPPSTALPERQLGGHRPFRDLGDRCVPHAPHAAAAAVRLARRVGAEAVVVSAGPFSAIPVGLHVKRALGLPLILDFRDPWSLHESGDDPDLPLADRARRVIVSALERRFLTRADHLVLNTRRTLEAYSARYPELAERFSFIRNCFDLDLYTHRPETPRRARPSRPFTLLHLGTLRADTAIDDIVAALRRLIDTERLVPGDLVLRQVGRMSAVERDTFDALGLTPFVEVVPPIPQRDVLSELLGAHVLLAMVTAGVTLRINAKLYDYLASGMPILSISANPEVDALLAHRPDNARLLPGDIEGITRALAGHLARHRATGALPDPVSPPAEHSADAAAARMASILERVTARAKPLP</sequence>
<dbReference type="GO" id="GO:0016757">
    <property type="term" value="F:glycosyltransferase activity"/>
    <property type="evidence" value="ECO:0007669"/>
    <property type="project" value="UniProtKB-ARBA"/>
</dbReference>
<accession>A0A017T8H1</accession>
<dbReference type="SUPFAM" id="SSF53756">
    <property type="entry name" value="UDP-Glycosyltransferase/glycogen phosphorylase"/>
    <property type="match status" value="1"/>
</dbReference>
<reference evidence="2 3" key="1">
    <citation type="submission" date="2013-05" db="EMBL/GenBank/DDBJ databases">
        <title>Genome assembly of Chondromyces apiculatus DSM 436.</title>
        <authorList>
            <person name="Sharma G."/>
            <person name="Khatri I."/>
            <person name="Kaur C."/>
            <person name="Mayilraj S."/>
            <person name="Subramanian S."/>
        </authorList>
    </citation>
    <scope>NUCLEOTIDE SEQUENCE [LARGE SCALE GENOMIC DNA]</scope>
    <source>
        <strain evidence="2 3">DSM 436</strain>
    </source>
</reference>
<keyword evidence="3" id="KW-1185">Reference proteome</keyword>
<evidence type="ECO:0000313" key="2">
    <source>
        <dbReference type="EMBL" id="EYF04911.1"/>
    </source>
</evidence>
<dbReference type="OrthoDB" id="7366221at2"/>
<proteinExistence type="predicted"/>
<evidence type="ECO:0000313" key="3">
    <source>
        <dbReference type="Proteomes" id="UP000019678"/>
    </source>
</evidence>
<dbReference type="eggNOG" id="COG0438">
    <property type="taxonomic scope" value="Bacteria"/>
</dbReference>
<dbReference type="STRING" id="1192034.CAP_3722"/>
<dbReference type="Gene3D" id="3.40.50.2000">
    <property type="entry name" value="Glycogen Phosphorylase B"/>
    <property type="match status" value="2"/>
</dbReference>
<gene>
    <name evidence="2" type="ORF">CAP_3722</name>
</gene>
<dbReference type="EMBL" id="ASRX01000028">
    <property type="protein sequence ID" value="EYF04911.1"/>
    <property type="molecule type" value="Genomic_DNA"/>
</dbReference>
<organism evidence="2 3">
    <name type="scientific">Chondromyces apiculatus DSM 436</name>
    <dbReference type="NCBI Taxonomy" id="1192034"/>
    <lineage>
        <taxon>Bacteria</taxon>
        <taxon>Pseudomonadati</taxon>
        <taxon>Myxococcota</taxon>
        <taxon>Polyangia</taxon>
        <taxon>Polyangiales</taxon>
        <taxon>Polyangiaceae</taxon>
        <taxon>Chondromyces</taxon>
    </lineage>
</organism>
<dbReference type="AlphaFoldDB" id="A0A017T8H1"/>
<dbReference type="Proteomes" id="UP000019678">
    <property type="component" value="Unassembled WGS sequence"/>
</dbReference>
<protein>
    <submittedName>
        <fullName evidence="2">TPR/glycosyl transferase domain protein</fullName>
    </submittedName>
</protein>
<dbReference type="InterPro" id="IPR028098">
    <property type="entry name" value="Glyco_trans_4-like_N"/>
</dbReference>
<name>A0A017T8H1_9BACT</name>
<comment type="caution">
    <text evidence="2">The sequence shown here is derived from an EMBL/GenBank/DDBJ whole genome shotgun (WGS) entry which is preliminary data.</text>
</comment>
<evidence type="ECO:0000259" key="1">
    <source>
        <dbReference type="Pfam" id="PF13439"/>
    </source>
</evidence>
<dbReference type="Pfam" id="PF13439">
    <property type="entry name" value="Glyco_transf_4"/>
    <property type="match status" value="1"/>
</dbReference>
<dbReference type="RefSeq" id="WP_044243134.1">
    <property type="nucleotide sequence ID" value="NZ_ASRX01000028.1"/>
</dbReference>
<feature type="domain" description="Glycosyltransferase subfamily 4-like N-terminal" evidence="1">
    <location>
        <begin position="24"/>
        <end position="227"/>
    </location>
</feature>
<keyword evidence="2" id="KW-0808">Transferase</keyword>